<evidence type="ECO:0000313" key="3">
    <source>
        <dbReference type="Proteomes" id="UP000565078"/>
    </source>
</evidence>
<keyword evidence="1" id="KW-0472">Membrane</keyword>
<organism evidence="2 3">
    <name type="scientific">Candidatus Iainarchaeum sp</name>
    <dbReference type="NCBI Taxonomy" id="3101447"/>
    <lineage>
        <taxon>Archaea</taxon>
        <taxon>Candidatus Iainarchaeota</taxon>
        <taxon>Candidatus Iainarchaeia</taxon>
        <taxon>Candidatus Iainarchaeales</taxon>
        <taxon>Candidatus Iainarchaeaceae</taxon>
        <taxon>Candidatus Iainarchaeum</taxon>
    </lineage>
</organism>
<evidence type="ECO:0008006" key="4">
    <source>
        <dbReference type="Google" id="ProtNLM"/>
    </source>
</evidence>
<keyword evidence="1" id="KW-0812">Transmembrane</keyword>
<dbReference type="EMBL" id="DUGC01000004">
    <property type="protein sequence ID" value="HIH09081.1"/>
    <property type="molecule type" value="Genomic_DNA"/>
</dbReference>
<proteinExistence type="predicted"/>
<dbReference type="AlphaFoldDB" id="A0A7J4IUA0"/>
<reference evidence="3" key="1">
    <citation type="journal article" date="2020" name="bioRxiv">
        <title>A rank-normalized archaeal taxonomy based on genome phylogeny resolves widespread incomplete and uneven classifications.</title>
        <authorList>
            <person name="Rinke C."/>
            <person name="Chuvochina M."/>
            <person name="Mussig A.J."/>
            <person name="Chaumeil P.-A."/>
            <person name="Waite D.W."/>
            <person name="Whitman W.B."/>
            <person name="Parks D.H."/>
            <person name="Hugenholtz P."/>
        </authorList>
    </citation>
    <scope>NUCLEOTIDE SEQUENCE [LARGE SCALE GENOMIC DNA]</scope>
</reference>
<comment type="caution">
    <text evidence="2">The sequence shown here is derived from an EMBL/GenBank/DDBJ whole genome shotgun (WGS) entry which is preliminary data.</text>
</comment>
<protein>
    <recommendedName>
        <fullName evidence="4">Class III signal peptide-containing protein</fullName>
    </recommendedName>
</protein>
<accession>A0A7J4IUA0</accession>
<sequence length="120" mass="12896">MDRGQVSVEAMIVSVIVCITFILVVMQVNWRSQQAGELELSRLQEKDCYRLASAITSAQSGGDSMEITIELHSDANISGNSITLANHYCYFAGRPLGEAQLEAGKVTVRVTPGSAGVYNG</sequence>
<keyword evidence="1" id="KW-1133">Transmembrane helix</keyword>
<evidence type="ECO:0000313" key="2">
    <source>
        <dbReference type="EMBL" id="HIH09081.1"/>
    </source>
</evidence>
<name>A0A7J4IUA0_9ARCH</name>
<gene>
    <name evidence="2" type="ORF">HA254_00250</name>
</gene>
<dbReference type="Proteomes" id="UP000565078">
    <property type="component" value="Unassembled WGS sequence"/>
</dbReference>
<feature type="transmembrane region" description="Helical" evidence="1">
    <location>
        <begin position="6"/>
        <end position="26"/>
    </location>
</feature>
<evidence type="ECO:0000256" key="1">
    <source>
        <dbReference type="SAM" id="Phobius"/>
    </source>
</evidence>